<dbReference type="GO" id="GO:0003676">
    <property type="term" value="F:nucleic acid binding"/>
    <property type="evidence" value="ECO:0007669"/>
    <property type="project" value="InterPro"/>
</dbReference>
<feature type="domain" description="Integrase catalytic" evidence="1">
    <location>
        <begin position="68"/>
        <end position="114"/>
    </location>
</feature>
<proteinExistence type="predicted"/>
<dbReference type="AlphaFoldDB" id="W4GVT9"/>
<reference evidence="2" key="1">
    <citation type="submission" date="2013-12" db="EMBL/GenBank/DDBJ databases">
        <title>The Genome Sequence of Aphanomyces astaci APO3.</title>
        <authorList>
            <consortium name="The Broad Institute Genomics Platform"/>
            <person name="Russ C."/>
            <person name="Tyler B."/>
            <person name="van West P."/>
            <person name="Dieguez-Uribeondo J."/>
            <person name="Young S.K."/>
            <person name="Zeng Q."/>
            <person name="Gargeya S."/>
            <person name="Fitzgerald M."/>
            <person name="Abouelleil A."/>
            <person name="Alvarado L."/>
            <person name="Chapman S.B."/>
            <person name="Gainer-Dewar J."/>
            <person name="Goldberg J."/>
            <person name="Griggs A."/>
            <person name="Gujja S."/>
            <person name="Hansen M."/>
            <person name="Howarth C."/>
            <person name="Imamovic A."/>
            <person name="Ireland A."/>
            <person name="Larimer J."/>
            <person name="McCowan C."/>
            <person name="Murphy C."/>
            <person name="Pearson M."/>
            <person name="Poon T.W."/>
            <person name="Priest M."/>
            <person name="Roberts A."/>
            <person name="Saif S."/>
            <person name="Shea T."/>
            <person name="Sykes S."/>
            <person name="Wortman J."/>
            <person name="Nusbaum C."/>
            <person name="Birren B."/>
        </authorList>
    </citation>
    <scope>NUCLEOTIDE SEQUENCE [LARGE SCALE GENOMIC DNA]</scope>
    <source>
        <strain evidence="2">APO3</strain>
    </source>
</reference>
<dbReference type="GO" id="GO:0015074">
    <property type="term" value="P:DNA integration"/>
    <property type="evidence" value="ECO:0007669"/>
    <property type="project" value="InterPro"/>
</dbReference>
<dbReference type="InterPro" id="IPR012337">
    <property type="entry name" value="RNaseH-like_sf"/>
</dbReference>
<accession>W4GVT9</accession>
<dbReference type="EMBL" id="KI913120">
    <property type="protein sequence ID" value="ETV83436.1"/>
    <property type="molecule type" value="Genomic_DNA"/>
</dbReference>
<dbReference type="RefSeq" id="XP_009826866.1">
    <property type="nucleotide sequence ID" value="XM_009828564.1"/>
</dbReference>
<protein>
    <recommendedName>
        <fullName evidence="1">Integrase catalytic domain-containing protein</fullName>
    </recommendedName>
</protein>
<dbReference type="SUPFAM" id="SSF53098">
    <property type="entry name" value="Ribonuclease H-like"/>
    <property type="match status" value="1"/>
</dbReference>
<dbReference type="VEuPathDB" id="FungiDB:H257_04163"/>
<gene>
    <name evidence="2" type="ORF">H257_04163</name>
</gene>
<dbReference type="Gene3D" id="3.30.420.10">
    <property type="entry name" value="Ribonuclease H-like superfamily/Ribonuclease H"/>
    <property type="match status" value="1"/>
</dbReference>
<dbReference type="InterPro" id="IPR001584">
    <property type="entry name" value="Integrase_cat-core"/>
</dbReference>
<evidence type="ECO:0000259" key="1">
    <source>
        <dbReference type="PROSITE" id="PS50994"/>
    </source>
</evidence>
<evidence type="ECO:0000313" key="2">
    <source>
        <dbReference type="EMBL" id="ETV83436.1"/>
    </source>
</evidence>
<dbReference type="PROSITE" id="PS50994">
    <property type="entry name" value="INTEGRASE"/>
    <property type="match status" value="1"/>
</dbReference>
<dbReference type="OrthoDB" id="115643at2759"/>
<name>W4GVT9_APHAT</name>
<organism evidence="2">
    <name type="scientific">Aphanomyces astaci</name>
    <name type="common">Crayfish plague agent</name>
    <dbReference type="NCBI Taxonomy" id="112090"/>
    <lineage>
        <taxon>Eukaryota</taxon>
        <taxon>Sar</taxon>
        <taxon>Stramenopiles</taxon>
        <taxon>Oomycota</taxon>
        <taxon>Saprolegniomycetes</taxon>
        <taxon>Saprolegniales</taxon>
        <taxon>Verrucalvaceae</taxon>
        <taxon>Aphanomyces</taxon>
    </lineage>
</organism>
<dbReference type="InterPro" id="IPR036397">
    <property type="entry name" value="RNaseH_sf"/>
</dbReference>
<dbReference type="GeneID" id="20806159"/>
<sequence>MVVVDALGPFPPTEWEQDCPDIRRLLHTLTGGICSSGFKVVDVRPCVRRRGLVQIRGTRSATLGSRYGTNFVSQLAHSLYQTLGIEKMASAPGHPQGQGLVERFNHTLATMLKMFVSSSTLGDSPFFCLFGHDLVQPLDIVFLRIRTHHGSRMTFLSGDGSCLHGDNTFRIYLPSHLDRVVPIKVDRLKKFQGYWSRPYDDDIPEWLLRRTPSDDDWSPAFDEGDPNDAWLASELLPESSFVGRAQFPD</sequence>